<dbReference type="GeneID" id="106161422"/>
<evidence type="ECO:0000313" key="13">
    <source>
        <dbReference type="Proteomes" id="UP000085678"/>
    </source>
</evidence>
<proteinExistence type="predicted"/>
<dbReference type="InterPro" id="IPR000859">
    <property type="entry name" value="CUB_dom"/>
</dbReference>
<dbReference type="SMART" id="SM00181">
    <property type="entry name" value="EGF"/>
    <property type="match status" value="1"/>
</dbReference>
<keyword evidence="2" id="KW-0964">Secreted</keyword>
<keyword evidence="13" id="KW-1185">Reference proteome</keyword>
<dbReference type="PROSITE" id="PS01187">
    <property type="entry name" value="EGF_CA"/>
    <property type="match status" value="1"/>
</dbReference>
<dbReference type="InterPro" id="IPR049883">
    <property type="entry name" value="NOTCH1_EGF-like"/>
</dbReference>
<keyword evidence="7" id="KW-0677">Repeat</keyword>
<keyword evidence="6 11" id="KW-0732">Signal</keyword>
<evidence type="ECO:0000256" key="8">
    <source>
        <dbReference type="ARBA" id="ARBA00022801"/>
    </source>
</evidence>
<dbReference type="RefSeq" id="XP_013393825.1">
    <property type="nucleotide sequence ID" value="XM_013538371.1"/>
</dbReference>
<evidence type="ECO:0000256" key="3">
    <source>
        <dbReference type="ARBA" id="ARBA00022536"/>
    </source>
</evidence>
<dbReference type="Pfam" id="PF00431">
    <property type="entry name" value="CUB"/>
    <property type="match status" value="1"/>
</dbReference>
<dbReference type="CDD" id="cd00054">
    <property type="entry name" value="EGF_CA"/>
    <property type="match status" value="1"/>
</dbReference>
<feature type="domain" description="CUB" evidence="12">
    <location>
        <begin position="38"/>
        <end position="149"/>
    </location>
</feature>
<evidence type="ECO:0000256" key="4">
    <source>
        <dbReference type="ARBA" id="ARBA00022670"/>
    </source>
</evidence>
<dbReference type="GO" id="GO:0005509">
    <property type="term" value="F:calcium ion binding"/>
    <property type="evidence" value="ECO:0007669"/>
    <property type="project" value="InterPro"/>
</dbReference>
<dbReference type="PANTHER" id="PTHR24255">
    <property type="entry name" value="COMPLEMENT COMPONENT 1, S SUBCOMPONENT-RELATED"/>
    <property type="match status" value="1"/>
</dbReference>
<evidence type="ECO:0000256" key="9">
    <source>
        <dbReference type="ARBA" id="ARBA00023157"/>
    </source>
</evidence>
<comment type="subcellular location">
    <subcellularLocation>
        <location evidence="1">Secreted</location>
    </subcellularLocation>
</comment>
<dbReference type="SUPFAM" id="SSF49854">
    <property type="entry name" value="Spermadhesin, CUB domain"/>
    <property type="match status" value="1"/>
</dbReference>
<evidence type="ECO:0000256" key="2">
    <source>
        <dbReference type="ARBA" id="ARBA00022525"/>
    </source>
</evidence>
<name>A0A1S3I6C2_LINAN</name>
<evidence type="ECO:0000256" key="5">
    <source>
        <dbReference type="ARBA" id="ARBA00022723"/>
    </source>
</evidence>
<keyword evidence="8" id="KW-0378">Hydrolase</keyword>
<dbReference type="GO" id="GO:0031638">
    <property type="term" value="P:zymogen activation"/>
    <property type="evidence" value="ECO:0007669"/>
    <property type="project" value="TreeGrafter"/>
</dbReference>
<evidence type="ECO:0000256" key="6">
    <source>
        <dbReference type="ARBA" id="ARBA00022729"/>
    </source>
</evidence>
<evidence type="ECO:0000256" key="7">
    <source>
        <dbReference type="ARBA" id="ARBA00022737"/>
    </source>
</evidence>
<dbReference type="GO" id="GO:0072562">
    <property type="term" value="C:blood microparticle"/>
    <property type="evidence" value="ECO:0007669"/>
    <property type="project" value="TreeGrafter"/>
</dbReference>
<dbReference type="Proteomes" id="UP000085678">
    <property type="component" value="Unplaced"/>
</dbReference>
<dbReference type="OrthoDB" id="6154171at2759"/>
<dbReference type="Pfam" id="PF07645">
    <property type="entry name" value="EGF_CA"/>
    <property type="match status" value="1"/>
</dbReference>
<dbReference type="SUPFAM" id="SSF57196">
    <property type="entry name" value="EGF/Laminin"/>
    <property type="match status" value="1"/>
</dbReference>
<dbReference type="PROSITE" id="PS00010">
    <property type="entry name" value="ASX_HYDROXYL"/>
    <property type="match status" value="1"/>
</dbReference>
<evidence type="ECO:0000256" key="11">
    <source>
        <dbReference type="SAM" id="SignalP"/>
    </source>
</evidence>
<dbReference type="InterPro" id="IPR000152">
    <property type="entry name" value="EGF-type_Asp/Asn_hydroxyl_site"/>
</dbReference>
<dbReference type="AlphaFoldDB" id="A0A1S3I6C2"/>
<comment type="caution">
    <text evidence="10">Lacks conserved residue(s) required for the propagation of feature annotation.</text>
</comment>
<evidence type="ECO:0000259" key="12">
    <source>
        <dbReference type="PROSITE" id="PS01180"/>
    </source>
</evidence>
<dbReference type="KEGG" id="lak:106161422"/>
<evidence type="ECO:0000256" key="10">
    <source>
        <dbReference type="PROSITE-ProRule" id="PRU00059"/>
    </source>
</evidence>
<evidence type="ECO:0000256" key="1">
    <source>
        <dbReference type="ARBA" id="ARBA00004613"/>
    </source>
</evidence>
<dbReference type="Gene3D" id="2.60.120.290">
    <property type="entry name" value="Spermadhesin, CUB domain"/>
    <property type="match status" value="1"/>
</dbReference>
<feature type="chain" id="PRO_5010356634" evidence="11">
    <location>
        <begin position="19"/>
        <end position="751"/>
    </location>
</feature>
<dbReference type="PROSITE" id="PS01180">
    <property type="entry name" value="CUB"/>
    <property type="match status" value="1"/>
</dbReference>
<keyword evidence="9" id="KW-1015">Disulfide bond</keyword>
<dbReference type="InterPro" id="IPR018097">
    <property type="entry name" value="EGF_Ca-bd_CS"/>
</dbReference>
<feature type="signal peptide" evidence="11">
    <location>
        <begin position="1"/>
        <end position="18"/>
    </location>
</feature>
<accession>A0A1S3I6C2</accession>
<reference evidence="14" key="1">
    <citation type="submission" date="2025-08" db="UniProtKB">
        <authorList>
            <consortium name="RefSeq"/>
        </authorList>
    </citation>
    <scope>IDENTIFICATION</scope>
    <source>
        <tissue evidence="14">Gonads</tissue>
    </source>
</reference>
<dbReference type="GO" id="GO:0004252">
    <property type="term" value="F:serine-type endopeptidase activity"/>
    <property type="evidence" value="ECO:0007669"/>
    <property type="project" value="TreeGrafter"/>
</dbReference>
<dbReference type="InterPro" id="IPR000742">
    <property type="entry name" value="EGF"/>
</dbReference>
<organism evidence="13 14">
    <name type="scientific">Lingula anatina</name>
    <name type="common">Brachiopod</name>
    <name type="synonym">Lingula unguis</name>
    <dbReference type="NCBI Taxonomy" id="7574"/>
    <lineage>
        <taxon>Eukaryota</taxon>
        <taxon>Metazoa</taxon>
        <taxon>Spiralia</taxon>
        <taxon>Lophotrochozoa</taxon>
        <taxon>Brachiopoda</taxon>
        <taxon>Linguliformea</taxon>
        <taxon>Lingulata</taxon>
        <taxon>Lingulida</taxon>
        <taxon>Linguloidea</taxon>
        <taxon>Lingulidae</taxon>
        <taxon>Lingula</taxon>
    </lineage>
</organism>
<dbReference type="SMART" id="SM00042">
    <property type="entry name" value="CUB"/>
    <property type="match status" value="1"/>
</dbReference>
<dbReference type="InterPro" id="IPR001881">
    <property type="entry name" value="EGF-like_Ca-bd_dom"/>
</dbReference>
<dbReference type="Gene3D" id="2.10.25.10">
    <property type="entry name" value="Laminin"/>
    <property type="match status" value="1"/>
</dbReference>
<dbReference type="CDD" id="cd00041">
    <property type="entry name" value="CUB"/>
    <property type="match status" value="1"/>
</dbReference>
<dbReference type="InParanoid" id="A0A1S3I6C2"/>
<keyword evidence="5" id="KW-0479">Metal-binding</keyword>
<dbReference type="PANTHER" id="PTHR24255:SF27">
    <property type="entry name" value="HAPTOGLOBIN-RELATED PROTEIN"/>
    <property type="match status" value="1"/>
</dbReference>
<evidence type="ECO:0000313" key="14">
    <source>
        <dbReference type="RefSeq" id="XP_013393825.1"/>
    </source>
</evidence>
<sequence length="751" mass="82296">MAYVYASASFLLLTAATAVRQETPENVYYDVTTGTCNNGKYLLDNLSGTFAAARENTYYQDNEDCYWYIVVPDGYTIKVTFTTVLTLAAGDYLHVYESNGTSKLRGTLKNSHWGRPVNPINSAGRFLTFHFTSDGHERYYGFRAKYEAVDIDECRTNGGGCEYKCVNTAGSFRCECMAGFQVAQKSCIVTDPPTVVTGEVAVVYGRDALDVELTDMTQGTVLGYSGLRKAQEIRINVTLASRPALPPGHAYIPSVAVGIVDAGATFSIMRGHTEQLKANISCRIQPSPDNPMQYLNCYGSTYVIWEFMEGDVVSLTVFARNGGYVDIQPPAAHSGPLSSADRRYFQGQTVRRHVEVTFDFMKPFHCSISYNCQDKMLDVGNPIIKTANFSISWSGWADSTSGISNYTYMIFPLKTGSDGFLTEELRSNGSDIKAVVYPSDKLPVDVKLSHYGLYSVVLKVQDKAGHSTLARRCILYYDVNKHKPELVAGARVKIVRSSGGWSNGAGSEVTVDFHNVFVNRFLKDNGYLGDISSFSPAIEPGYDCKSISGVLNTNGIVKFLVAVGMYNSEAVAKLSQPTSWQVVADPSKQQYRLHVPKTAKVIRAWVKAVDLMGSEVIDRVTVKVYNSTPTISRQIVFNGRIHVEAQESVSGIHYIEWTLYILSTGSAVYGRNYSNSDGTCASPECTCRVEGGKCKFATLFLSPGGATLPDVTLRSEVTVVSNAGDAIKSQTMVRNSDLKLKTNSGVLVIGR</sequence>
<keyword evidence="4" id="KW-0645">Protease</keyword>
<dbReference type="PROSITE" id="PS01186">
    <property type="entry name" value="EGF_2"/>
    <property type="match status" value="1"/>
</dbReference>
<dbReference type="InterPro" id="IPR035914">
    <property type="entry name" value="Sperma_CUB_dom_sf"/>
</dbReference>
<keyword evidence="3" id="KW-0245">EGF-like domain</keyword>
<gene>
    <name evidence="14" type="primary">LOC106161422</name>
</gene>
<dbReference type="SMART" id="SM00179">
    <property type="entry name" value="EGF_CA"/>
    <property type="match status" value="1"/>
</dbReference>
<protein>
    <submittedName>
        <fullName evidence="14">Uncharacterized protein LOC106161422 isoform X1</fullName>
    </submittedName>
</protein>